<evidence type="ECO:0000256" key="2">
    <source>
        <dbReference type="ARBA" id="ARBA00023125"/>
    </source>
</evidence>
<dbReference type="PANTHER" id="PTHR43280">
    <property type="entry name" value="ARAC-FAMILY TRANSCRIPTIONAL REGULATOR"/>
    <property type="match status" value="1"/>
</dbReference>
<dbReference type="PROSITE" id="PS01124">
    <property type="entry name" value="HTH_ARAC_FAMILY_2"/>
    <property type="match status" value="1"/>
</dbReference>
<name>A0A1M6B1H2_9FLAO</name>
<protein>
    <submittedName>
        <fullName evidence="5">Transcriptional regulator, AraC family</fullName>
    </submittedName>
</protein>
<dbReference type="Pfam" id="PF02311">
    <property type="entry name" value="AraC_binding"/>
    <property type="match status" value="1"/>
</dbReference>
<evidence type="ECO:0000256" key="1">
    <source>
        <dbReference type="ARBA" id="ARBA00023015"/>
    </source>
</evidence>
<gene>
    <name evidence="5" type="ORF">SAMN04488513_101253</name>
</gene>
<dbReference type="InterPro" id="IPR018060">
    <property type="entry name" value="HTH_AraC"/>
</dbReference>
<dbReference type="SUPFAM" id="SSF51215">
    <property type="entry name" value="Regulatory protein AraC"/>
    <property type="match status" value="1"/>
</dbReference>
<evidence type="ECO:0000313" key="6">
    <source>
        <dbReference type="Proteomes" id="UP000184543"/>
    </source>
</evidence>
<dbReference type="Proteomes" id="UP000184543">
    <property type="component" value="Unassembled WGS sequence"/>
</dbReference>
<proteinExistence type="predicted"/>
<evidence type="ECO:0000259" key="4">
    <source>
        <dbReference type="PROSITE" id="PS01124"/>
    </source>
</evidence>
<dbReference type="InterPro" id="IPR037923">
    <property type="entry name" value="HTH-like"/>
</dbReference>
<organism evidence="5 6">
    <name type="scientific">Pseudozobellia thermophila</name>
    <dbReference type="NCBI Taxonomy" id="192903"/>
    <lineage>
        <taxon>Bacteria</taxon>
        <taxon>Pseudomonadati</taxon>
        <taxon>Bacteroidota</taxon>
        <taxon>Flavobacteriia</taxon>
        <taxon>Flavobacteriales</taxon>
        <taxon>Flavobacteriaceae</taxon>
        <taxon>Pseudozobellia</taxon>
    </lineage>
</organism>
<accession>A0A1M6B1H2</accession>
<evidence type="ECO:0000313" key="5">
    <source>
        <dbReference type="EMBL" id="SHI42540.1"/>
    </source>
</evidence>
<dbReference type="InterPro" id="IPR003313">
    <property type="entry name" value="AraC-bd"/>
</dbReference>
<dbReference type="Gene3D" id="2.60.120.10">
    <property type="entry name" value="Jelly Rolls"/>
    <property type="match status" value="1"/>
</dbReference>
<dbReference type="STRING" id="192903.SAMN04488513_101253"/>
<keyword evidence="1" id="KW-0805">Transcription regulation</keyword>
<dbReference type="SUPFAM" id="SSF46689">
    <property type="entry name" value="Homeodomain-like"/>
    <property type="match status" value="1"/>
</dbReference>
<dbReference type="InterPro" id="IPR014710">
    <property type="entry name" value="RmlC-like_jellyroll"/>
</dbReference>
<keyword evidence="6" id="KW-1185">Reference proteome</keyword>
<evidence type="ECO:0000256" key="3">
    <source>
        <dbReference type="ARBA" id="ARBA00023163"/>
    </source>
</evidence>
<keyword evidence="2" id="KW-0238">DNA-binding</keyword>
<dbReference type="GO" id="GO:0003700">
    <property type="term" value="F:DNA-binding transcription factor activity"/>
    <property type="evidence" value="ECO:0007669"/>
    <property type="project" value="InterPro"/>
</dbReference>
<keyword evidence="3" id="KW-0804">Transcription</keyword>
<dbReference type="PANTHER" id="PTHR43280:SF32">
    <property type="entry name" value="TRANSCRIPTIONAL REGULATORY PROTEIN"/>
    <property type="match status" value="1"/>
</dbReference>
<feature type="domain" description="HTH araC/xylS-type" evidence="4">
    <location>
        <begin position="179"/>
        <end position="279"/>
    </location>
</feature>
<dbReference type="Pfam" id="PF12833">
    <property type="entry name" value="HTH_18"/>
    <property type="match status" value="1"/>
</dbReference>
<dbReference type="Gene3D" id="1.10.10.60">
    <property type="entry name" value="Homeodomain-like"/>
    <property type="match status" value="1"/>
</dbReference>
<dbReference type="AlphaFoldDB" id="A0A1M6B1H2"/>
<dbReference type="EMBL" id="FQYU01000001">
    <property type="protein sequence ID" value="SHI42540.1"/>
    <property type="molecule type" value="Genomic_DNA"/>
</dbReference>
<dbReference type="GO" id="GO:0043565">
    <property type="term" value="F:sequence-specific DNA binding"/>
    <property type="evidence" value="ECO:0007669"/>
    <property type="project" value="InterPro"/>
</dbReference>
<dbReference type="SMART" id="SM00342">
    <property type="entry name" value="HTH_ARAC"/>
    <property type="match status" value="1"/>
</dbReference>
<dbReference type="InterPro" id="IPR009057">
    <property type="entry name" value="Homeodomain-like_sf"/>
</dbReference>
<reference evidence="6" key="1">
    <citation type="submission" date="2016-11" db="EMBL/GenBank/DDBJ databases">
        <authorList>
            <person name="Varghese N."/>
            <person name="Submissions S."/>
        </authorList>
    </citation>
    <scope>NUCLEOTIDE SEQUENCE [LARGE SCALE GENOMIC DNA]</scope>
    <source>
        <strain evidence="6">DSM 19858</strain>
    </source>
</reference>
<sequence>MGAAKLKPERLLRNKIKTYSKISALADIKIEAFDVNKRYTKPHRHNKYMELVYFSAGSGMHYMDETAYPITPPVVFIINRDEVHHWEIDTLPEGFVIIIKEGFLEKTLDKHINLQLKQLANIRVLHPDKDPTVQALLEIASKEIKENCTSRDILVEGVLKALFSKILSYVTIDETLTANDLEQRFDELLGNKLKNDVAYYAERLNTTSQNLNALCKRKHDKTASTVIAEHIIKEAKRLLLYTDLSVTEIAYAFDFTDVSHFVKYFKRHGGQTPLQFKKAAIVP</sequence>